<dbReference type="InterPro" id="IPR001012">
    <property type="entry name" value="UBX_dom"/>
</dbReference>
<feature type="region of interest" description="Disordered" evidence="1">
    <location>
        <begin position="272"/>
        <end position="301"/>
    </location>
</feature>
<accession>C0PPX2</accession>
<feature type="region of interest" description="Disordered" evidence="1">
    <location>
        <begin position="155"/>
        <end position="249"/>
    </location>
</feature>
<protein>
    <recommendedName>
        <fullName evidence="2">UBX domain-containing protein</fullName>
    </recommendedName>
</protein>
<feature type="domain" description="UBX" evidence="2">
    <location>
        <begin position="408"/>
        <end position="486"/>
    </location>
</feature>
<feature type="compositionally biased region" description="Polar residues" evidence="1">
    <location>
        <begin position="228"/>
        <end position="247"/>
    </location>
</feature>
<feature type="region of interest" description="Disordered" evidence="1">
    <location>
        <begin position="492"/>
        <end position="516"/>
    </location>
</feature>
<dbReference type="EMBL" id="BT070346">
    <property type="protein sequence ID" value="ACN39862.1"/>
    <property type="molecule type" value="mRNA"/>
</dbReference>
<dbReference type="InterPro" id="IPR036249">
    <property type="entry name" value="Thioredoxin-like_sf"/>
</dbReference>
<dbReference type="InterPro" id="IPR029071">
    <property type="entry name" value="Ubiquitin-like_domsf"/>
</dbReference>
<dbReference type="Gene3D" id="3.10.20.90">
    <property type="entry name" value="Phosphatidylinositol 3-kinase Catalytic Subunit, Chain A, domain 1"/>
    <property type="match status" value="1"/>
</dbReference>
<dbReference type="AlphaFoldDB" id="C0PPX2"/>
<evidence type="ECO:0000313" key="3">
    <source>
        <dbReference type="EMBL" id="ACN39862.1"/>
    </source>
</evidence>
<feature type="compositionally biased region" description="Polar residues" evidence="1">
    <location>
        <begin position="277"/>
        <end position="297"/>
    </location>
</feature>
<dbReference type="SMART" id="SM00166">
    <property type="entry name" value="UBX"/>
    <property type="match status" value="1"/>
</dbReference>
<name>C0PPX2_PICSI</name>
<dbReference type="PANTHER" id="PTHR47770:SF1">
    <property type="entry name" value="PLANT UBX DOMAIN-CONTAINING PROTEIN 11"/>
    <property type="match status" value="1"/>
</dbReference>
<feature type="compositionally biased region" description="Low complexity" evidence="1">
    <location>
        <begin position="213"/>
        <end position="227"/>
    </location>
</feature>
<dbReference type="PANTHER" id="PTHR47770">
    <property type="entry name" value="PLANT UBX DOMAIN-CONTAINING PROTEIN 11"/>
    <property type="match status" value="1"/>
</dbReference>
<feature type="region of interest" description="Disordered" evidence="1">
    <location>
        <begin position="369"/>
        <end position="396"/>
    </location>
</feature>
<reference evidence="3" key="1">
    <citation type="submission" date="2009-02" db="EMBL/GenBank/DDBJ databases">
        <title>Full length sequence-verified cDNA sequences from Sitka spruce (Picea sitchensis).</title>
        <authorList>
            <person name="Reid K.E."/>
            <person name="Liao N."/>
            <person name="Ralph S."/>
            <person name="Kolosova N."/>
            <person name="Oddy C."/>
            <person name="Moore R."/>
            <person name="Mayo M."/>
            <person name="Wagner S."/>
            <person name="King J."/>
            <person name="Yanchuk A."/>
            <person name="Holt R."/>
            <person name="Jones S."/>
            <person name="Marra M."/>
            <person name="Ritland C.E."/>
            <person name="Ritland K."/>
            <person name="Bohlmann J."/>
        </authorList>
    </citation>
    <scope>NUCLEOTIDE SEQUENCE</scope>
    <source>
        <tissue evidence="3">Green portion of the leader tissue</tissue>
    </source>
</reference>
<evidence type="ECO:0000259" key="2">
    <source>
        <dbReference type="PROSITE" id="PS50033"/>
    </source>
</evidence>
<dbReference type="SUPFAM" id="SSF54236">
    <property type="entry name" value="Ubiquitin-like"/>
    <property type="match status" value="1"/>
</dbReference>
<dbReference type="Pfam" id="PF00789">
    <property type="entry name" value="UBX"/>
    <property type="match status" value="1"/>
</dbReference>
<feature type="compositionally biased region" description="Polar residues" evidence="1">
    <location>
        <begin position="369"/>
        <end position="382"/>
    </location>
</feature>
<feature type="region of interest" description="Disordered" evidence="1">
    <location>
        <begin position="546"/>
        <end position="634"/>
    </location>
</feature>
<dbReference type="Pfam" id="PF23187">
    <property type="entry name" value="UBX7_N"/>
    <property type="match status" value="1"/>
</dbReference>
<sequence length="634" mass="69041">MDGDRNYPSDSDETDQIQGNSAHAQMEVSLSSIAFKGSVTQAIVAAKIWRKILLVYIGDPGEMSVHLEQSTLRDSEVVKLLSEYCVVLHLLEGSMDVVHFSAFCPHKSAPALSAIGYNGSLLWQYEGYISANDLIASIEKARTDLHSQEVVSNLVSSEHEGNLNTAEPYPSSGEIHSQQSSISQTMSESTWGTEETVQTVVSSRDDGQEDMASTSIISASATPSRPSNASSSKCDSMANSTQSSTSMVEKPRNLAFSNQKITDPTCVLVQTKESADASPSNLAENNSQRGNTVSPGDTNIGGEMLKADDELFREKTINVASLGLEQPTAEIVPERDTGDQGTSHVIADINNGGEMLEADDQSFREQTSDVASLDTEQPTTEIVPNGEMGDQGSSHVMDDQSARRLPIRDSSSIYLQIRLLNGSSLQAKFQATDTLRRVKDYVNENWTDGNKAFSLAIPYPRKVFGQEDMGKVLSELNLGTRVAMILVPFGSATSPSDWRSSSQANNMGSPSSLQNREASPGLFARILSYFNPFSYFSGTSTNQDSMSRDSVWQYGPNPSLQSAFKDGSQNRSYMSRSNTPGKDQKSSGNSKVEKKGWGSNIHTLNHDEDESFRDRNAFWNGNSTQYGGDDSKRD</sequence>
<evidence type="ECO:0000256" key="1">
    <source>
        <dbReference type="SAM" id="MobiDB-lite"/>
    </source>
</evidence>
<dbReference type="PROSITE" id="PS50033">
    <property type="entry name" value="UBX"/>
    <property type="match status" value="1"/>
</dbReference>
<feature type="compositionally biased region" description="Polar residues" evidence="1">
    <location>
        <begin position="546"/>
        <end position="590"/>
    </location>
</feature>
<dbReference type="OMA" id="FEPNNTS"/>
<feature type="region of interest" description="Disordered" evidence="1">
    <location>
        <begin position="1"/>
        <end position="21"/>
    </location>
</feature>
<dbReference type="Gene3D" id="3.40.30.10">
    <property type="entry name" value="Glutaredoxin"/>
    <property type="match status" value="1"/>
</dbReference>
<proteinExistence type="evidence at transcript level"/>
<feature type="compositionally biased region" description="Polar residues" evidence="1">
    <location>
        <begin position="174"/>
        <end position="202"/>
    </location>
</feature>
<organism evidence="3">
    <name type="scientific">Picea sitchensis</name>
    <name type="common">Sitka spruce</name>
    <name type="synonym">Pinus sitchensis</name>
    <dbReference type="NCBI Taxonomy" id="3332"/>
    <lineage>
        <taxon>Eukaryota</taxon>
        <taxon>Viridiplantae</taxon>
        <taxon>Streptophyta</taxon>
        <taxon>Embryophyta</taxon>
        <taxon>Tracheophyta</taxon>
        <taxon>Spermatophyta</taxon>
        <taxon>Pinopsida</taxon>
        <taxon>Pinidae</taxon>
        <taxon>Conifers I</taxon>
        <taxon>Pinales</taxon>
        <taxon>Pinaceae</taxon>
        <taxon>Picea</taxon>
    </lineage>
</organism>
<dbReference type="SUPFAM" id="SSF52833">
    <property type="entry name" value="Thioredoxin-like"/>
    <property type="match status" value="1"/>
</dbReference>